<keyword evidence="3" id="KW-1185">Reference proteome</keyword>
<dbReference type="CDD" id="cd06222">
    <property type="entry name" value="RNase_H_like"/>
    <property type="match status" value="1"/>
</dbReference>
<proteinExistence type="predicted"/>
<dbReference type="GO" id="GO:0003676">
    <property type="term" value="F:nucleic acid binding"/>
    <property type="evidence" value="ECO:0007669"/>
    <property type="project" value="InterPro"/>
</dbReference>
<dbReference type="PANTHER" id="PTHR47723:SF24">
    <property type="entry name" value="RNASE H TYPE-1 DOMAIN-CONTAINING PROTEIN"/>
    <property type="match status" value="1"/>
</dbReference>
<accession>A0A7J9L207</accession>
<dbReference type="Pfam" id="PF13456">
    <property type="entry name" value="RVT_3"/>
    <property type="match status" value="1"/>
</dbReference>
<feature type="domain" description="RNase H type-1" evidence="1">
    <location>
        <begin position="78"/>
        <end position="137"/>
    </location>
</feature>
<name>A0A7J9L207_GOSSC</name>
<dbReference type="InterPro" id="IPR002156">
    <property type="entry name" value="RNaseH_domain"/>
</dbReference>
<comment type="caution">
    <text evidence="2">The sequence shown here is derived from an EMBL/GenBank/DDBJ whole genome shotgun (WGS) entry which is preliminary data.</text>
</comment>
<dbReference type="GO" id="GO:0004523">
    <property type="term" value="F:RNA-DNA hybrid ribonuclease activity"/>
    <property type="evidence" value="ECO:0007669"/>
    <property type="project" value="InterPro"/>
</dbReference>
<dbReference type="InterPro" id="IPR044730">
    <property type="entry name" value="RNase_H-like_dom_plant"/>
</dbReference>
<evidence type="ECO:0000259" key="1">
    <source>
        <dbReference type="Pfam" id="PF13456"/>
    </source>
</evidence>
<dbReference type="EMBL" id="JABFAF010000004">
    <property type="protein sequence ID" value="MBA0852724.1"/>
    <property type="molecule type" value="Genomic_DNA"/>
</dbReference>
<sequence length="138" mass="15447">KGDNVFSLVVEAQAAVLEDQICEIPKCKKEKPMKKRSKKITSAINGRETSERMKLDEGRKRLPLFPLVFLSRCKKRKNGGAIREPNGGWLVGFGMVTGLTDIFQVEVRAMLEGLKIAWAYGFHQVEAESDNALLVDIL</sequence>
<gene>
    <name evidence="2" type="ORF">Goshw_009019</name>
</gene>
<dbReference type="PANTHER" id="PTHR47723">
    <property type="entry name" value="OS05G0353850 PROTEIN"/>
    <property type="match status" value="1"/>
</dbReference>
<dbReference type="InterPro" id="IPR053151">
    <property type="entry name" value="RNase_H-like"/>
</dbReference>
<evidence type="ECO:0000313" key="3">
    <source>
        <dbReference type="Proteomes" id="UP000593576"/>
    </source>
</evidence>
<dbReference type="AlphaFoldDB" id="A0A7J9L207"/>
<protein>
    <recommendedName>
        <fullName evidence="1">RNase H type-1 domain-containing protein</fullName>
    </recommendedName>
</protein>
<organism evidence="2 3">
    <name type="scientific">Gossypium schwendimanii</name>
    <name type="common">Cotton</name>
    <dbReference type="NCBI Taxonomy" id="34291"/>
    <lineage>
        <taxon>Eukaryota</taxon>
        <taxon>Viridiplantae</taxon>
        <taxon>Streptophyta</taxon>
        <taxon>Embryophyta</taxon>
        <taxon>Tracheophyta</taxon>
        <taxon>Spermatophyta</taxon>
        <taxon>Magnoliopsida</taxon>
        <taxon>eudicotyledons</taxon>
        <taxon>Gunneridae</taxon>
        <taxon>Pentapetalae</taxon>
        <taxon>rosids</taxon>
        <taxon>malvids</taxon>
        <taxon>Malvales</taxon>
        <taxon>Malvaceae</taxon>
        <taxon>Malvoideae</taxon>
        <taxon>Gossypium</taxon>
    </lineage>
</organism>
<feature type="non-terminal residue" evidence="2">
    <location>
        <position position="138"/>
    </location>
</feature>
<reference evidence="2 3" key="1">
    <citation type="journal article" date="2019" name="Genome Biol. Evol.">
        <title>Insights into the evolution of the New World diploid cottons (Gossypium, subgenus Houzingenia) based on genome sequencing.</title>
        <authorList>
            <person name="Grover C.E."/>
            <person name="Arick M.A. 2nd"/>
            <person name="Thrash A."/>
            <person name="Conover J.L."/>
            <person name="Sanders W.S."/>
            <person name="Peterson D.G."/>
            <person name="Frelichowski J.E."/>
            <person name="Scheffler J.A."/>
            <person name="Scheffler B.E."/>
            <person name="Wendel J.F."/>
        </authorList>
    </citation>
    <scope>NUCLEOTIDE SEQUENCE [LARGE SCALE GENOMIC DNA]</scope>
    <source>
        <strain evidence="2">1</strain>
        <tissue evidence="2">Leaf</tissue>
    </source>
</reference>
<dbReference type="InterPro" id="IPR036397">
    <property type="entry name" value="RNaseH_sf"/>
</dbReference>
<dbReference type="OrthoDB" id="978287at2759"/>
<dbReference type="Gene3D" id="3.30.420.10">
    <property type="entry name" value="Ribonuclease H-like superfamily/Ribonuclease H"/>
    <property type="match status" value="1"/>
</dbReference>
<dbReference type="Proteomes" id="UP000593576">
    <property type="component" value="Unassembled WGS sequence"/>
</dbReference>
<evidence type="ECO:0000313" key="2">
    <source>
        <dbReference type="EMBL" id="MBA0852724.1"/>
    </source>
</evidence>